<sequence length="87" mass="9891">MHLYTLENDPEPINYQTTDQRISVTSQQLQQNGHRSRTPSSEKSDKYLETGDPFFAPTQADGNDRRLRREIFFLPDSVVGSGAKGFT</sequence>
<evidence type="ECO:0000313" key="2">
    <source>
        <dbReference type="EMBL" id="GMF13553.1"/>
    </source>
</evidence>
<accession>A0A9W6TIY9</accession>
<evidence type="ECO:0000313" key="3">
    <source>
        <dbReference type="Proteomes" id="UP001165083"/>
    </source>
</evidence>
<dbReference type="AlphaFoldDB" id="A0A9W6TIY9"/>
<dbReference type="Proteomes" id="UP001165083">
    <property type="component" value="Unassembled WGS sequence"/>
</dbReference>
<evidence type="ECO:0000256" key="1">
    <source>
        <dbReference type="SAM" id="MobiDB-lite"/>
    </source>
</evidence>
<dbReference type="EMBL" id="BSXW01000160">
    <property type="protein sequence ID" value="GMF13553.1"/>
    <property type="molecule type" value="Genomic_DNA"/>
</dbReference>
<reference evidence="2" key="1">
    <citation type="submission" date="2023-04" db="EMBL/GenBank/DDBJ databases">
        <title>Phytophthora lilii NBRC 32176.</title>
        <authorList>
            <person name="Ichikawa N."/>
            <person name="Sato H."/>
            <person name="Tonouchi N."/>
        </authorList>
    </citation>
    <scope>NUCLEOTIDE SEQUENCE</scope>
    <source>
        <strain evidence="2">NBRC 32176</strain>
    </source>
</reference>
<keyword evidence="3" id="KW-1185">Reference proteome</keyword>
<gene>
    <name evidence="2" type="ORF">Plil01_000401800</name>
</gene>
<proteinExistence type="predicted"/>
<feature type="compositionally biased region" description="Polar residues" evidence="1">
    <location>
        <begin position="22"/>
        <end position="39"/>
    </location>
</feature>
<protein>
    <submittedName>
        <fullName evidence="2">Unnamed protein product</fullName>
    </submittedName>
</protein>
<name>A0A9W6TIY9_9STRA</name>
<comment type="caution">
    <text evidence="2">The sequence shown here is derived from an EMBL/GenBank/DDBJ whole genome shotgun (WGS) entry which is preliminary data.</text>
</comment>
<organism evidence="2 3">
    <name type="scientific">Phytophthora lilii</name>
    <dbReference type="NCBI Taxonomy" id="2077276"/>
    <lineage>
        <taxon>Eukaryota</taxon>
        <taxon>Sar</taxon>
        <taxon>Stramenopiles</taxon>
        <taxon>Oomycota</taxon>
        <taxon>Peronosporomycetes</taxon>
        <taxon>Peronosporales</taxon>
        <taxon>Peronosporaceae</taxon>
        <taxon>Phytophthora</taxon>
    </lineage>
</organism>
<feature type="region of interest" description="Disordered" evidence="1">
    <location>
        <begin position="22"/>
        <end position="48"/>
    </location>
</feature>